<dbReference type="AlphaFoldDB" id="A0A814CN99"/>
<reference evidence="1" key="1">
    <citation type="submission" date="2021-02" db="EMBL/GenBank/DDBJ databases">
        <authorList>
            <person name="Nowell W R."/>
        </authorList>
    </citation>
    <scope>NUCLEOTIDE SEQUENCE</scope>
</reference>
<evidence type="ECO:0000313" key="2">
    <source>
        <dbReference type="Proteomes" id="UP000663852"/>
    </source>
</evidence>
<evidence type="ECO:0008006" key="3">
    <source>
        <dbReference type="Google" id="ProtNLM"/>
    </source>
</evidence>
<comment type="caution">
    <text evidence="1">The sequence shown here is derived from an EMBL/GenBank/DDBJ whole genome shotgun (WGS) entry which is preliminary data.</text>
</comment>
<evidence type="ECO:0000313" key="1">
    <source>
        <dbReference type="EMBL" id="CAF0942325.1"/>
    </source>
</evidence>
<dbReference type="Proteomes" id="UP000663852">
    <property type="component" value="Unassembled WGS sequence"/>
</dbReference>
<organism evidence="1 2">
    <name type="scientific">Adineta ricciae</name>
    <name type="common">Rotifer</name>
    <dbReference type="NCBI Taxonomy" id="249248"/>
    <lineage>
        <taxon>Eukaryota</taxon>
        <taxon>Metazoa</taxon>
        <taxon>Spiralia</taxon>
        <taxon>Gnathifera</taxon>
        <taxon>Rotifera</taxon>
        <taxon>Eurotatoria</taxon>
        <taxon>Bdelloidea</taxon>
        <taxon>Adinetida</taxon>
        <taxon>Adinetidae</taxon>
        <taxon>Adineta</taxon>
    </lineage>
</organism>
<dbReference type="InterPro" id="IPR008978">
    <property type="entry name" value="HSP20-like_chaperone"/>
</dbReference>
<gene>
    <name evidence="1" type="ORF">EDS130_LOCUS11889</name>
</gene>
<protein>
    <recommendedName>
        <fullName evidence="3">CS domain-containing protein</fullName>
    </recommendedName>
</protein>
<proteinExistence type="predicted"/>
<dbReference type="EMBL" id="CAJNOJ010000044">
    <property type="protein sequence ID" value="CAF0942325.1"/>
    <property type="molecule type" value="Genomic_DNA"/>
</dbReference>
<dbReference type="OrthoDB" id="6060101at2759"/>
<dbReference type="Gene3D" id="2.60.40.790">
    <property type="match status" value="1"/>
</dbReference>
<name>A0A814CN99_ADIRI</name>
<dbReference type="SUPFAM" id="SSF49764">
    <property type="entry name" value="HSP20-like chaperones"/>
    <property type="match status" value="1"/>
</dbReference>
<sequence length="187" mass="21082">MKHIVMNATGDASKSIVPSFVVQEEGARKVLVFLNIPELKVKRSFPNILKLIPSNGYEKELRFQDQSFTFTIDVQTKVYSMYIARLPGEIVPERCSIKYQRGGCWITLLKLEPMPWMNRICDPLSPGLDIQDDEMNQNPIASAPAEDIPLKDTTMPRPFNLVPLAPSPTIRTSVKKMPAPPPPLTNY</sequence>
<accession>A0A814CN99</accession>